<comment type="caution">
    <text evidence="6">The sequence shown here is derived from an EMBL/GenBank/DDBJ whole genome shotgun (WGS) entry which is preliminary data.</text>
</comment>
<comment type="similarity">
    <text evidence="1 4">Belongs to the aldehyde dehydrogenase family.</text>
</comment>
<name>A0A918UQJ7_9CAUL</name>
<evidence type="ECO:0000256" key="3">
    <source>
        <dbReference type="PROSITE-ProRule" id="PRU10007"/>
    </source>
</evidence>
<dbReference type="GO" id="GO:0004030">
    <property type="term" value="F:aldehyde dehydrogenase [NAD(P)+] activity"/>
    <property type="evidence" value="ECO:0007669"/>
    <property type="project" value="UniProtKB-ARBA"/>
</dbReference>
<sequence length="508" mass="54013">MSLTSPLIPITAVADTKASVIAALKTVFKPDKGFVDGQWRAAASGATFDNIAPRDGTLTNQISAFDGADVDGAVMSARAAFEDGCWNGMAPKAKKKILHKLADLMAEHAENLALLEALDTGKPIRDARAVDIPLAINSVRYYAEALDKIYGEVAPSPDTRLSYAVHEPLGVIGAIVPWNFPLHMAMWKVAPALAMGNSIVLKPAENSSMTALYTAALAIEAGLPAGVFNVIPGYGHIAGEALARHMEVDMIAFTGSGPVGRRLMVASAESNLKRVSLELGGKSPQIVFADCPDLDAAAQNAAWGVFYNQGQVCTSASRLLVEEGIRDEFVAKVMAVAKSIRVGDPYDPDTQFGAMVSERQMNTALDYIAKGQAGGGQVLMGGGRVQSDTGGFYVEPTLIDNITPDNILAREEVFGPVLSVLTFKDEAEAFRIANDTIYGLASGVWTADIGRAMRSAKALKAGLVWINGWDACDITLPFGGFKQSGFGRDRSLHALYKYADFKSVSISF</sequence>
<feature type="active site" evidence="3">
    <location>
        <position position="278"/>
    </location>
</feature>
<dbReference type="AlphaFoldDB" id="A0A918UQJ7"/>
<evidence type="ECO:0000256" key="2">
    <source>
        <dbReference type="ARBA" id="ARBA00023002"/>
    </source>
</evidence>
<dbReference type="Proteomes" id="UP000662572">
    <property type="component" value="Unassembled WGS sequence"/>
</dbReference>
<evidence type="ECO:0000256" key="1">
    <source>
        <dbReference type="ARBA" id="ARBA00009986"/>
    </source>
</evidence>
<dbReference type="InterPro" id="IPR016163">
    <property type="entry name" value="Ald_DH_C"/>
</dbReference>
<dbReference type="FunFam" id="3.40.309.10:FF:000012">
    <property type="entry name" value="Betaine aldehyde dehydrogenase"/>
    <property type="match status" value="1"/>
</dbReference>
<dbReference type="FunFam" id="3.40.605.10:FF:000001">
    <property type="entry name" value="Aldehyde dehydrogenase 1"/>
    <property type="match status" value="1"/>
</dbReference>
<dbReference type="InterPro" id="IPR016162">
    <property type="entry name" value="Ald_DH_N"/>
</dbReference>
<reference evidence="6" key="1">
    <citation type="journal article" date="2014" name="Int. J. Syst. Evol. Microbiol.">
        <title>Complete genome sequence of Corynebacterium casei LMG S-19264T (=DSM 44701T), isolated from a smear-ripened cheese.</title>
        <authorList>
            <consortium name="US DOE Joint Genome Institute (JGI-PGF)"/>
            <person name="Walter F."/>
            <person name="Albersmeier A."/>
            <person name="Kalinowski J."/>
            <person name="Ruckert C."/>
        </authorList>
    </citation>
    <scope>NUCLEOTIDE SEQUENCE</scope>
    <source>
        <strain evidence="6">KCTC 32296</strain>
    </source>
</reference>
<dbReference type="Pfam" id="PF00171">
    <property type="entry name" value="Aldedh"/>
    <property type="match status" value="1"/>
</dbReference>
<protein>
    <submittedName>
        <fullName evidence="6">Gamma-glutamyl-gamma-aminobutyraldehyde dehydrogenase</fullName>
    </submittedName>
</protein>
<reference evidence="6" key="2">
    <citation type="submission" date="2020-09" db="EMBL/GenBank/DDBJ databases">
        <authorList>
            <person name="Sun Q."/>
            <person name="Kim S."/>
        </authorList>
    </citation>
    <scope>NUCLEOTIDE SEQUENCE</scope>
    <source>
        <strain evidence="6">KCTC 32296</strain>
    </source>
</reference>
<dbReference type="SUPFAM" id="SSF53720">
    <property type="entry name" value="ALDH-like"/>
    <property type="match status" value="1"/>
</dbReference>
<dbReference type="InterPro" id="IPR029510">
    <property type="entry name" value="Ald_DH_CS_GLU"/>
</dbReference>
<dbReference type="InterPro" id="IPR015590">
    <property type="entry name" value="Aldehyde_DH_dom"/>
</dbReference>
<dbReference type="Gene3D" id="3.40.605.10">
    <property type="entry name" value="Aldehyde Dehydrogenase, Chain A, domain 1"/>
    <property type="match status" value="1"/>
</dbReference>
<organism evidence="6 7">
    <name type="scientific">Asticcacaulis endophyticus</name>
    <dbReference type="NCBI Taxonomy" id="1395890"/>
    <lineage>
        <taxon>Bacteria</taxon>
        <taxon>Pseudomonadati</taxon>
        <taxon>Pseudomonadota</taxon>
        <taxon>Alphaproteobacteria</taxon>
        <taxon>Caulobacterales</taxon>
        <taxon>Caulobacteraceae</taxon>
        <taxon>Asticcacaulis</taxon>
    </lineage>
</organism>
<keyword evidence="2 4" id="KW-0560">Oxidoreductase</keyword>
<gene>
    <name evidence="6" type="ORF">GCM10011273_11240</name>
</gene>
<accession>A0A918UQJ7</accession>
<dbReference type="RefSeq" id="WP_189485413.1">
    <property type="nucleotide sequence ID" value="NZ_BMZB01000001.1"/>
</dbReference>
<dbReference type="Gene3D" id="3.40.309.10">
    <property type="entry name" value="Aldehyde Dehydrogenase, Chain A, domain 2"/>
    <property type="match status" value="1"/>
</dbReference>
<feature type="domain" description="Aldehyde dehydrogenase" evidence="5">
    <location>
        <begin position="39"/>
        <end position="504"/>
    </location>
</feature>
<evidence type="ECO:0000313" key="7">
    <source>
        <dbReference type="Proteomes" id="UP000662572"/>
    </source>
</evidence>
<dbReference type="CDD" id="cd07112">
    <property type="entry name" value="ALDH_GABALDH-PuuC"/>
    <property type="match status" value="1"/>
</dbReference>
<evidence type="ECO:0000259" key="5">
    <source>
        <dbReference type="Pfam" id="PF00171"/>
    </source>
</evidence>
<proteinExistence type="inferred from homology"/>
<dbReference type="PROSITE" id="PS00687">
    <property type="entry name" value="ALDEHYDE_DEHYDR_GLU"/>
    <property type="match status" value="1"/>
</dbReference>
<dbReference type="InterPro" id="IPR016161">
    <property type="entry name" value="Ald_DH/histidinol_DH"/>
</dbReference>
<evidence type="ECO:0000256" key="4">
    <source>
        <dbReference type="RuleBase" id="RU003345"/>
    </source>
</evidence>
<evidence type="ECO:0000313" key="6">
    <source>
        <dbReference type="EMBL" id="GGZ27326.1"/>
    </source>
</evidence>
<dbReference type="PANTHER" id="PTHR11699">
    <property type="entry name" value="ALDEHYDE DEHYDROGENASE-RELATED"/>
    <property type="match status" value="1"/>
</dbReference>
<dbReference type="EMBL" id="BMZB01000001">
    <property type="protein sequence ID" value="GGZ27326.1"/>
    <property type="molecule type" value="Genomic_DNA"/>
</dbReference>
<keyword evidence="7" id="KW-1185">Reference proteome</keyword>